<sequence length="267" mass="29594">MSNAAEIYTPGAVPTGADEAPVAPEGMLCLRVLARLLDYPTVELQQAAGEMIEIIHAERRWAAAHRRSLMDWCQRLADAELLDLQAEYVELFDKGKATSLLLFEHVHGESRDRGQAMVDLMNEYEDAGFELDARELPDYLPMFLEYLSTRGEADIGRWLGEIRHILALLTARLEEREADHALVPLALLALIGAEGDVDNHRAAAQAEEPDDTPEALDAVWEEEMVTFTADSDQDCALQSAEGRRLAERKKTVPSDPVNIMPSGSSAR</sequence>
<dbReference type="InterPro" id="IPR003765">
    <property type="entry name" value="NO3_reductase_chaperone_NarJ"/>
</dbReference>
<evidence type="ECO:0000313" key="4">
    <source>
        <dbReference type="Proteomes" id="UP000190911"/>
    </source>
</evidence>
<dbReference type="InParanoid" id="A0A1M7EDT3"/>
<dbReference type="SUPFAM" id="SSF89155">
    <property type="entry name" value="TorD-like"/>
    <property type="match status" value="1"/>
</dbReference>
<evidence type="ECO:0000313" key="3">
    <source>
        <dbReference type="EMBL" id="SHL89914.1"/>
    </source>
</evidence>
<reference evidence="3 4" key="1">
    <citation type="submission" date="2016-11" db="EMBL/GenBank/DDBJ databases">
        <authorList>
            <person name="Jaros S."/>
            <person name="Januszkiewicz K."/>
            <person name="Wedrychowicz H."/>
        </authorList>
    </citation>
    <scope>NUCLEOTIDE SEQUENCE [LARGE SCALE GENOMIC DNA]</scope>
    <source>
        <strain evidence="3 4">ACAM 12</strain>
    </source>
</reference>
<keyword evidence="4" id="KW-1185">Reference proteome</keyword>
<dbReference type="GO" id="GO:0042128">
    <property type="term" value="P:nitrate assimilation"/>
    <property type="evidence" value="ECO:0007669"/>
    <property type="project" value="UniProtKB-KW"/>
</dbReference>
<accession>A0A1M7EDT3</accession>
<dbReference type="RefSeq" id="WP_079550477.1">
    <property type="nucleotide sequence ID" value="NZ_LT670847.1"/>
</dbReference>
<dbReference type="OrthoDB" id="8478585at2"/>
<organism evidence="3 4">
    <name type="scientific">Vreelandella subglaciescola</name>
    <dbReference type="NCBI Taxonomy" id="29571"/>
    <lineage>
        <taxon>Bacteria</taxon>
        <taxon>Pseudomonadati</taxon>
        <taxon>Pseudomonadota</taxon>
        <taxon>Gammaproteobacteria</taxon>
        <taxon>Oceanospirillales</taxon>
        <taxon>Halomonadaceae</taxon>
        <taxon>Vreelandella</taxon>
    </lineage>
</organism>
<dbReference type="FunCoup" id="A0A1M7EDT3">
    <property type="interactions" value="90"/>
</dbReference>
<feature type="compositionally biased region" description="Basic and acidic residues" evidence="2">
    <location>
        <begin position="241"/>
        <end position="252"/>
    </location>
</feature>
<dbReference type="Gene3D" id="1.10.3480.10">
    <property type="entry name" value="TorD-like"/>
    <property type="match status" value="1"/>
</dbReference>
<name>A0A1M7EDT3_9GAMM</name>
<protein>
    <submittedName>
        <fullName evidence="3">Respiratory nitrate reductase chaperone NarJ</fullName>
    </submittedName>
</protein>
<feature type="region of interest" description="Disordered" evidence="2">
    <location>
        <begin position="241"/>
        <end position="267"/>
    </location>
</feature>
<proteinExistence type="predicted"/>
<dbReference type="InterPro" id="IPR020945">
    <property type="entry name" value="DMSO/NO3_reduct_chaperone"/>
</dbReference>
<dbReference type="GO" id="GO:0051131">
    <property type="term" value="P:chaperone-mediated protein complex assembly"/>
    <property type="evidence" value="ECO:0007669"/>
    <property type="project" value="InterPro"/>
</dbReference>
<dbReference type="Proteomes" id="UP000190911">
    <property type="component" value="Chromosome I"/>
</dbReference>
<dbReference type="EMBL" id="LT670847">
    <property type="protein sequence ID" value="SHL89914.1"/>
    <property type="molecule type" value="Genomic_DNA"/>
</dbReference>
<dbReference type="AlphaFoldDB" id="A0A1M7EDT3"/>
<dbReference type="PANTHER" id="PTHR43680">
    <property type="entry name" value="NITRATE REDUCTASE MOLYBDENUM COFACTOR ASSEMBLY CHAPERONE"/>
    <property type="match status" value="1"/>
</dbReference>
<evidence type="ECO:0000256" key="1">
    <source>
        <dbReference type="ARBA" id="ARBA00023063"/>
    </source>
</evidence>
<dbReference type="GO" id="GO:0016530">
    <property type="term" value="F:metallochaperone activity"/>
    <property type="evidence" value="ECO:0007669"/>
    <property type="project" value="TreeGrafter"/>
</dbReference>
<gene>
    <name evidence="3" type="ORF">SAMN05878437_0153</name>
</gene>
<dbReference type="PANTHER" id="PTHR43680:SF2">
    <property type="entry name" value="NITRATE REDUCTASE MOLYBDENUM COFACTOR ASSEMBLY CHAPERONE NARJ"/>
    <property type="match status" value="1"/>
</dbReference>
<evidence type="ECO:0000256" key="2">
    <source>
        <dbReference type="SAM" id="MobiDB-lite"/>
    </source>
</evidence>
<dbReference type="NCBIfam" id="TIGR00684">
    <property type="entry name" value="narJ"/>
    <property type="match status" value="1"/>
</dbReference>
<keyword evidence="1" id="KW-0534">Nitrate assimilation</keyword>
<dbReference type="STRING" id="29571.SAMN05878437_0153"/>
<dbReference type="GO" id="GO:0051082">
    <property type="term" value="F:unfolded protein binding"/>
    <property type="evidence" value="ECO:0007669"/>
    <property type="project" value="InterPro"/>
</dbReference>
<dbReference type="Pfam" id="PF02613">
    <property type="entry name" value="Nitrate_red_del"/>
    <property type="match status" value="1"/>
</dbReference>
<dbReference type="InterPro" id="IPR036411">
    <property type="entry name" value="TorD-like_sf"/>
</dbReference>